<dbReference type="InterPro" id="IPR010252">
    <property type="entry name" value="HutF"/>
</dbReference>
<dbReference type="InterPro" id="IPR011059">
    <property type="entry name" value="Metal-dep_hydrolase_composite"/>
</dbReference>
<dbReference type="InterPro" id="IPR051607">
    <property type="entry name" value="Metallo-dep_hydrolases"/>
</dbReference>
<dbReference type="InterPro" id="IPR032466">
    <property type="entry name" value="Metal_Hydrolase"/>
</dbReference>
<evidence type="ECO:0000256" key="4">
    <source>
        <dbReference type="ARBA" id="ARBA00022833"/>
    </source>
</evidence>
<gene>
    <name evidence="6" type="ORF">V3330_17655</name>
</gene>
<dbReference type="EMBL" id="JAZHOG010000014">
    <property type="protein sequence ID" value="MEJ8569457.1"/>
    <property type="molecule type" value="Genomic_DNA"/>
</dbReference>
<evidence type="ECO:0000256" key="2">
    <source>
        <dbReference type="ARBA" id="ARBA00022723"/>
    </source>
</evidence>
<dbReference type="Proteomes" id="UP001359886">
    <property type="component" value="Unassembled WGS sequence"/>
</dbReference>
<evidence type="ECO:0000259" key="5">
    <source>
        <dbReference type="Pfam" id="PF01979"/>
    </source>
</evidence>
<dbReference type="PANTHER" id="PTHR11271">
    <property type="entry name" value="GUANINE DEAMINASE"/>
    <property type="match status" value="1"/>
</dbReference>
<sequence>MHRESTIDCRAALTPDGWTGPLRIGVDPAGHISSLHPISAAEAGSSGFIVPGMPNLHSHAFQRQMAGLTEFAVGDDSFWTWRESMYRVASRITPEQLQAIAAWLQVEMLEAGFTSCAEFHYLHHGPAGEPYADIAEMSLRLLAAAGDSGMALTLLPVLYCRSGFGAPGVEPHQRRFFNRPERYLDLLGRCREAVSGAPLHRVGIAPHSLRAVSPDDLDAVFNDAPSDGQIHIHVAEQPAEVAACREQLGTAPVAWLTDRYELDDRWCLVHATHMEAAEAEAAAATGAAAGLCPTTEADLGDGFFDTQAWLAADGEFGIGSDSNLRISVTEELRLLEFQARLRGLRRNVLADAGLGCGRSLHQRATRGGARALGQPVGEIRPGARADLVELDGEHPLLAGRDGDTVLDTWIFADPRDMIRTVWVAGIPCVQAGRHLRRDVLEPPFRRAMRALA</sequence>
<dbReference type="Gene3D" id="2.30.40.10">
    <property type="entry name" value="Urease, subunit C, domain 1"/>
    <property type="match status" value="1"/>
</dbReference>
<dbReference type="GO" id="GO:0005829">
    <property type="term" value="C:cytosol"/>
    <property type="evidence" value="ECO:0007669"/>
    <property type="project" value="TreeGrafter"/>
</dbReference>
<organism evidence="6 7">
    <name type="scientific">Elongatibacter sediminis</name>
    <dbReference type="NCBI Taxonomy" id="3119006"/>
    <lineage>
        <taxon>Bacteria</taxon>
        <taxon>Pseudomonadati</taxon>
        <taxon>Pseudomonadota</taxon>
        <taxon>Gammaproteobacteria</taxon>
        <taxon>Chromatiales</taxon>
        <taxon>Wenzhouxiangellaceae</taxon>
        <taxon>Elongatibacter</taxon>
    </lineage>
</organism>
<dbReference type="SUPFAM" id="SSF51556">
    <property type="entry name" value="Metallo-dependent hydrolases"/>
    <property type="match status" value="1"/>
</dbReference>
<evidence type="ECO:0000256" key="3">
    <source>
        <dbReference type="ARBA" id="ARBA00022801"/>
    </source>
</evidence>
<dbReference type="NCBIfam" id="NF006684">
    <property type="entry name" value="PRK09229.1-5"/>
    <property type="match status" value="1"/>
</dbReference>
<feature type="domain" description="Amidohydrolase-related" evidence="5">
    <location>
        <begin position="48"/>
        <end position="425"/>
    </location>
</feature>
<dbReference type="GO" id="GO:0050416">
    <property type="term" value="F:formimidoylglutamate deiminase activity"/>
    <property type="evidence" value="ECO:0007669"/>
    <property type="project" value="UniProtKB-EC"/>
</dbReference>
<dbReference type="GO" id="GO:0019239">
    <property type="term" value="F:deaminase activity"/>
    <property type="evidence" value="ECO:0007669"/>
    <property type="project" value="TreeGrafter"/>
</dbReference>
<dbReference type="RefSeq" id="WP_354696782.1">
    <property type="nucleotide sequence ID" value="NZ_JAZHOG010000014.1"/>
</dbReference>
<accession>A0AAW9R932</accession>
<keyword evidence="4" id="KW-0862">Zinc</keyword>
<evidence type="ECO:0000313" key="6">
    <source>
        <dbReference type="EMBL" id="MEJ8569457.1"/>
    </source>
</evidence>
<proteinExistence type="predicted"/>
<protein>
    <submittedName>
        <fullName evidence="6">Formimidoylglutamate deiminase</fullName>
        <ecNumber evidence="6">3.5.3.13</ecNumber>
    </submittedName>
</protein>
<keyword evidence="7" id="KW-1185">Reference proteome</keyword>
<dbReference type="AlphaFoldDB" id="A0AAW9R932"/>
<dbReference type="PANTHER" id="PTHR11271:SF48">
    <property type="entry name" value="AMIDOHYDROLASE-RELATED DOMAIN-CONTAINING PROTEIN"/>
    <property type="match status" value="1"/>
</dbReference>
<evidence type="ECO:0000256" key="1">
    <source>
        <dbReference type="ARBA" id="ARBA00001947"/>
    </source>
</evidence>
<dbReference type="NCBIfam" id="TIGR02022">
    <property type="entry name" value="hutF"/>
    <property type="match status" value="1"/>
</dbReference>
<dbReference type="SUPFAM" id="SSF51338">
    <property type="entry name" value="Composite domain of metallo-dependent hydrolases"/>
    <property type="match status" value="1"/>
</dbReference>
<keyword evidence="3 6" id="KW-0378">Hydrolase</keyword>
<dbReference type="GO" id="GO:0046872">
    <property type="term" value="F:metal ion binding"/>
    <property type="evidence" value="ECO:0007669"/>
    <property type="project" value="UniProtKB-KW"/>
</dbReference>
<keyword evidence="2" id="KW-0479">Metal-binding</keyword>
<reference evidence="6 7" key="1">
    <citation type="submission" date="2024-02" db="EMBL/GenBank/DDBJ databases">
        <title>A novel Wenzhouxiangellaceae bacterium, isolated from coastal sediments.</title>
        <authorList>
            <person name="Du Z.-J."/>
            <person name="Ye Y.-Q."/>
            <person name="Zhang X.-Y."/>
        </authorList>
    </citation>
    <scope>NUCLEOTIDE SEQUENCE [LARGE SCALE GENOMIC DNA]</scope>
    <source>
        <strain evidence="6 7">CH-27</strain>
    </source>
</reference>
<name>A0AAW9R932_9GAMM</name>
<evidence type="ECO:0000313" key="7">
    <source>
        <dbReference type="Proteomes" id="UP001359886"/>
    </source>
</evidence>
<comment type="cofactor">
    <cofactor evidence="1">
        <name>Zn(2+)</name>
        <dbReference type="ChEBI" id="CHEBI:29105"/>
    </cofactor>
</comment>
<dbReference type="InterPro" id="IPR006680">
    <property type="entry name" value="Amidohydro-rel"/>
</dbReference>
<dbReference type="NCBIfam" id="NF006681">
    <property type="entry name" value="PRK09229.1-2"/>
    <property type="match status" value="1"/>
</dbReference>
<dbReference type="Gene3D" id="3.20.20.140">
    <property type="entry name" value="Metal-dependent hydrolases"/>
    <property type="match status" value="1"/>
</dbReference>
<dbReference type="EC" id="3.5.3.13" evidence="6"/>
<comment type="caution">
    <text evidence="6">The sequence shown here is derived from an EMBL/GenBank/DDBJ whole genome shotgun (WGS) entry which is preliminary data.</text>
</comment>
<dbReference type="Pfam" id="PF01979">
    <property type="entry name" value="Amidohydro_1"/>
    <property type="match status" value="1"/>
</dbReference>